<protein>
    <submittedName>
        <fullName evidence="3">Transcriptional regulator NarP</fullName>
    </submittedName>
</protein>
<dbReference type="PATRIC" id="fig|1454001.3.peg.1848"/>
<name>A0A011NSN0_9PROT</name>
<dbReference type="SMART" id="SM00421">
    <property type="entry name" value="HTH_LUXR"/>
    <property type="match status" value="1"/>
</dbReference>
<keyword evidence="4" id="KW-1185">Reference proteome</keyword>
<dbReference type="InterPro" id="IPR016032">
    <property type="entry name" value="Sig_transdc_resp-reg_C-effctor"/>
</dbReference>
<dbReference type="EMBL" id="JFAX01000009">
    <property type="protein sequence ID" value="EXI67592.1"/>
    <property type="molecule type" value="Genomic_DNA"/>
</dbReference>
<feature type="region of interest" description="Disordered" evidence="1">
    <location>
        <begin position="112"/>
        <end position="131"/>
    </location>
</feature>
<reference evidence="3" key="1">
    <citation type="submission" date="2014-02" db="EMBL/GenBank/DDBJ databases">
        <title>Expanding our view of genomic diversity in Candidatus Accumulibacter clades.</title>
        <authorList>
            <person name="Skennerton C.T."/>
            <person name="Barr J.J."/>
            <person name="Slater F.R."/>
            <person name="Bond P.L."/>
            <person name="Tyson G.W."/>
        </authorList>
    </citation>
    <scope>NUCLEOTIDE SEQUENCE [LARGE SCALE GENOMIC DNA]</scope>
</reference>
<evidence type="ECO:0000313" key="4">
    <source>
        <dbReference type="Proteomes" id="UP000020218"/>
    </source>
</evidence>
<dbReference type="InterPro" id="IPR000792">
    <property type="entry name" value="Tscrpt_reg_LuxR_C"/>
</dbReference>
<sequence length="131" mass="14502">MHPVGDRSGTTRVRCWRDAQRLGAKLLIIRVEPFRRRVDIIGRLEKHGLSRRELTITASGVLSGLANAEVARALCIREETVKSHLREADRKIGVGSRQELVVTVLGLEREPLAGRGDSRGQPPVGARPVRN</sequence>
<dbReference type="Gene3D" id="1.10.10.10">
    <property type="entry name" value="Winged helix-like DNA-binding domain superfamily/Winged helix DNA-binding domain"/>
    <property type="match status" value="1"/>
</dbReference>
<dbReference type="GO" id="GO:0003677">
    <property type="term" value="F:DNA binding"/>
    <property type="evidence" value="ECO:0007669"/>
    <property type="project" value="InterPro"/>
</dbReference>
<dbReference type="Proteomes" id="UP000020218">
    <property type="component" value="Unassembled WGS sequence"/>
</dbReference>
<dbReference type="Pfam" id="PF00196">
    <property type="entry name" value="GerE"/>
    <property type="match status" value="1"/>
</dbReference>
<dbReference type="CDD" id="cd06170">
    <property type="entry name" value="LuxR_C_like"/>
    <property type="match status" value="1"/>
</dbReference>
<dbReference type="GO" id="GO:0006355">
    <property type="term" value="P:regulation of DNA-templated transcription"/>
    <property type="evidence" value="ECO:0007669"/>
    <property type="project" value="InterPro"/>
</dbReference>
<dbReference type="SUPFAM" id="SSF46894">
    <property type="entry name" value="C-terminal effector domain of the bipartite response regulators"/>
    <property type="match status" value="1"/>
</dbReference>
<organism evidence="3 4">
    <name type="scientific">Candidatus Accumulibacter adjunctus</name>
    <dbReference type="NCBI Taxonomy" id="1454001"/>
    <lineage>
        <taxon>Bacteria</taxon>
        <taxon>Pseudomonadati</taxon>
        <taxon>Pseudomonadota</taxon>
        <taxon>Betaproteobacteria</taxon>
        <taxon>Candidatus Accumulibacter</taxon>
    </lineage>
</organism>
<dbReference type="InterPro" id="IPR036388">
    <property type="entry name" value="WH-like_DNA-bd_sf"/>
</dbReference>
<accession>A0A011NSN0</accession>
<feature type="domain" description="HTH luxR-type" evidence="2">
    <location>
        <begin position="42"/>
        <end position="108"/>
    </location>
</feature>
<proteinExistence type="predicted"/>
<gene>
    <name evidence="3" type="ORF">AW08_01853</name>
</gene>
<dbReference type="PROSITE" id="PS50043">
    <property type="entry name" value="HTH_LUXR_2"/>
    <property type="match status" value="1"/>
</dbReference>
<comment type="caution">
    <text evidence="3">The sequence shown here is derived from an EMBL/GenBank/DDBJ whole genome shotgun (WGS) entry which is preliminary data.</text>
</comment>
<dbReference type="STRING" id="1454001.AW08_01853"/>
<dbReference type="AlphaFoldDB" id="A0A011NSN0"/>
<evidence type="ECO:0000259" key="2">
    <source>
        <dbReference type="PROSITE" id="PS50043"/>
    </source>
</evidence>
<evidence type="ECO:0000256" key="1">
    <source>
        <dbReference type="SAM" id="MobiDB-lite"/>
    </source>
</evidence>
<evidence type="ECO:0000313" key="3">
    <source>
        <dbReference type="EMBL" id="EXI67592.1"/>
    </source>
</evidence>